<sequence>MVVLIIISMFIALMYLAIGLGIQAMSSNAVFFGVRIPLGYEKREDLKKEKKKYSKLWFILWLISSIILIGSQFILPEEYLPINFMILTFGQLILMQLCFYRTFKRVKEIKKKENWKELLTPKNVVYTDLKFRSQVDKGISKKLIIIPWIMFVINVLISFINVKEADFLLVGVHFVLLLMMQFSFKSVIEGKVNFNGGEVETLKKSALNTRVFSGKLLWISAIFLSILFIAINLVLMSVISENMCGFIIIGAILGDILISVSVIIMTMFIRKREKELSENVNEEGKVIINRDDDENYLMGMIYYNPNDSALFVDKRVGIGTTVNMAHVGGKIIMGITALIIGACFAVCFYAPKSANAEVSKTETSIKMSGLYSDEIDFSNIEKVELMDKVPRIKLKKNGASIGKKHVGYYRLEGISSAKLYLDDGTKKCIHITTKDGKEIFINYEDESKTENLYDEVKSSVK</sequence>
<evidence type="ECO:0000313" key="3">
    <source>
        <dbReference type="EMBL" id="SFB03707.1"/>
    </source>
</evidence>
<feature type="domain" description="DUF5808" evidence="2">
    <location>
        <begin position="305"/>
        <end position="330"/>
    </location>
</feature>
<keyword evidence="1" id="KW-0472">Membrane</keyword>
<reference evidence="3 4" key="1">
    <citation type="submission" date="2016-10" db="EMBL/GenBank/DDBJ databases">
        <authorList>
            <person name="de Groot N.N."/>
        </authorList>
    </citation>
    <scope>NUCLEOTIDE SEQUENCE [LARGE SCALE GENOMIC DNA]</scope>
    <source>
        <strain evidence="3 4">DSM 12271</strain>
    </source>
</reference>
<keyword evidence="4" id="KW-1185">Reference proteome</keyword>
<dbReference type="Pfam" id="PF19124">
    <property type="entry name" value="DUF5808"/>
    <property type="match status" value="1"/>
</dbReference>
<dbReference type="OrthoDB" id="9808690at2"/>
<dbReference type="Proteomes" id="UP000198619">
    <property type="component" value="Unassembled WGS sequence"/>
</dbReference>
<feature type="transmembrane region" description="Helical" evidence="1">
    <location>
        <begin position="143"/>
        <end position="161"/>
    </location>
</feature>
<proteinExistence type="predicted"/>
<gene>
    <name evidence="3" type="ORF">SAMN04488528_1009123</name>
</gene>
<evidence type="ECO:0000259" key="2">
    <source>
        <dbReference type="Pfam" id="PF19124"/>
    </source>
</evidence>
<keyword evidence="1" id="KW-0812">Transmembrane</keyword>
<dbReference type="EMBL" id="FOKI01000009">
    <property type="protein sequence ID" value="SFB03707.1"/>
    <property type="molecule type" value="Genomic_DNA"/>
</dbReference>
<feature type="transmembrane region" description="Helical" evidence="1">
    <location>
        <begin position="245"/>
        <end position="269"/>
    </location>
</feature>
<feature type="transmembrane region" description="Helical" evidence="1">
    <location>
        <begin position="331"/>
        <end position="351"/>
    </location>
</feature>
<dbReference type="RefSeq" id="WP_090040315.1">
    <property type="nucleotide sequence ID" value="NZ_FOKI01000009.1"/>
</dbReference>
<feature type="transmembrane region" description="Helical" evidence="1">
    <location>
        <begin position="81"/>
        <end position="103"/>
    </location>
</feature>
<organism evidence="3 4">
    <name type="scientific">Clostridium frigidicarnis</name>
    <dbReference type="NCBI Taxonomy" id="84698"/>
    <lineage>
        <taxon>Bacteria</taxon>
        <taxon>Bacillati</taxon>
        <taxon>Bacillota</taxon>
        <taxon>Clostridia</taxon>
        <taxon>Eubacteriales</taxon>
        <taxon>Clostridiaceae</taxon>
        <taxon>Clostridium</taxon>
    </lineage>
</organism>
<feature type="transmembrane region" description="Helical" evidence="1">
    <location>
        <begin position="216"/>
        <end position="239"/>
    </location>
</feature>
<feature type="transmembrane region" description="Helical" evidence="1">
    <location>
        <begin position="6"/>
        <end position="34"/>
    </location>
</feature>
<name>A0A1I0XSR1_9CLOT</name>
<dbReference type="STRING" id="84698.SAMN04488528_1009123"/>
<evidence type="ECO:0000313" key="4">
    <source>
        <dbReference type="Proteomes" id="UP000198619"/>
    </source>
</evidence>
<feature type="transmembrane region" description="Helical" evidence="1">
    <location>
        <begin position="55"/>
        <end position="75"/>
    </location>
</feature>
<evidence type="ECO:0000256" key="1">
    <source>
        <dbReference type="SAM" id="Phobius"/>
    </source>
</evidence>
<dbReference type="AlphaFoldDB" id="A0A1I0XSR1"/>
<accession>A0A1I0XSR1</accession>
<dbReference type="InterPro" id="IPR043831">
    <property type="entry name" value="DUF5808"/>
</dbReference>
<keyword evidence="1" id="KW-1133">Transmembrane helix</keyword>
<protein>
    <submittedName>
        <fullName evidence="3">Uncharacterized membrane protein</fullName>
    </submittedName>
</protein>